<dbReference type="AlphaFoldDB" id="A0A6G1GMY9"/>
<dbReference type="SUPFAM" id="SSF55729">
    <property type="entry name" value="Acyl-CoA N-acyltransferases (Nat)"/>
    <property type="match status" value="1"/>
</dbReference>
<evidence type="ECO:0000313" key="2">
    <source>
        <dbReference type="EMBL" id="KAF1982323.1"/>
    </source>
</evidence>
<dbReference type="InterPro" id="IPR052523">
    <property type="entry name" value="Trichothecene_AcTrans"/>
</dbReference>
<proteinExistence type="predicted"/>
<protein>
    <recommendedName>
        <fullName evidence="1">N-acetyltransferase domain-containing protein</fullName>
    </recommendedName>
</protein>
<dbReference type="Pfam" id="PF00583">
    <property type="entry name" value="Acetyltransf_1"/>
    <property type="match status" value="1"/>
</dbReference>
<reference evidence="2" key="1">
    <citation type="journal article" date="2020" name="Stud. Mycol.">
        <title>101 Dothideomycetes genomes: a test case for predicting lifestyles and emergence of pathogens.</title>
        <authorList>
            <person name="Haridas S."/>
            <person name="Albert R."/>
            <person name="Binder M."/>
            <person name="Bloem J."/>
            <person name="Labutti K."/>
            <person name="Salamov A."/>
            <person name="Andreopoulos B."/>
            <person name="Baker S."/>
            <person name="Barry K."/>
            <person name="Bills G."/>
            <person name="Bluhm B."/>
            <person name="Cannon C."/>
            <person name="Castanera R."/>
            <person name="Culley D."/>
            <person name="Daum C."/>
            <person name="Ezra D."/>
            <person name="Gonzalez J."/>
            <person name="Henrissat B."/>
            <person name="Kuo A."/>
            <person name="Liang C."/>
            <person name="Lipzen A."/>
            <person name="Lutzoni F."/>
            <person name="Magnuson J."/>
            <person name="Mondo S."/>
            <person name="Nolan M."/>
            <person name="Ohm R."/>
            <person name="Pangilinan J."/>
            <person name="Park H.-J."/>
            <person name="Ramirez L."/>
            <person name="Alfaro M."/>
            <person name="Sun H."/>
            <person name="Tritt A."/>
            <person name="Yoshinaga Y."/>
            <person name="Zwiers L.-H."/>
            <person name="Turgeon B."/>
            <person name="Goodwin S."/>
            <person name="Spatafora J."/>
            <person name="Crous P."/>
            <person name="Grigoriev I."/>
        </authorList>
    </citation>
    <scope>NUCLEOTIDE SEQUENCE</scope>
    <source>
        <strain evidence="2">CBS 113979</strain>
    </source>
</reference>
<dbReference type="InterPro" id="IPR016181">
    <property type="entry name" value="Acyl_CoA_acyltransferase"/>
</dbReference>
<dbReference type="PANTHER" id="PTHR42791">
    <property type="entry name" value="GNAT FAMILY ACETYLTRANSFERASE"/>
    <property type="match status" value="1"/>
</dbReference>
<organism evidence="2 3">
    <name type="scientific">Aulographum hederae CBS 113979</name>
    <dbReference type="NCBI Taxonomy" id="1176131"/>
    <lineage>
        <taxon>Eukaryota</taxon>
        <taxon>Fungi</taxon>
        <taxon>Dikarya</taxon>
        <taxon>Ascomycota</taxon>
        <taxon>Pezizomycotina</taxon>
        <taxon>Dothideomycetes</taxon>
        <taxon>Pleosporomycetidae</taxon>
        <taxon>Aulographales</taxon>
        <taxon>Aulographaceae</taxon>
    </lineage>
</organism>
<dbReference type="PANTHER" id="PTHR42791:SF2">
    <property type="entry name" value="N-ACETYLTRANSFERASE DOMAIN-CONTAINING PROTEIN"/>
    <property type="match status" value="1"/>
</dbReference>
<feature type="domain" description="N-acetyltransferase" evidence="1">
    <location>
        <begin position="95"/>
        <end position="231"/>
    </location>
</feature>
<dbReference type="Gene3D" id="3.40.630.30">
    <property type="match status" value="1"/>
</dbReference>
<dbReference type="CDD" id="cd04301">
    <property type="entry name" value="NAT_SF"/>
    <property type="match status" value="1"/>
</dbReference>
<gene>
    <name evidence="2" type="ORF">K402DRAFT_384696</name>
</gene>
<evidence type="ECO:0000259" key="1">
    <source>
        <dbReference type="PROSITE" id="PS51186"/>
    </source>
</evidence>
<dbReference type="GO" id="GO:0016747">
    <property type="term" value="F:acyltransferase activity, transferring groups other than amino-acyl groups"/>
    <property type="evidence" value="ECO:0007669"/>
    <property type="project" value="InterPro"/>
</dbReference>
<evidence type="ECO:0000313" key="3">
    <source>
        <dbReference type="Proteomes" id="UP000800041"/>
    </source>
</evidence>
<dbReference type="PROSITE" id="PS51186">
    <property type="entry name" value="GNAT"/>
    <property type="match status" value="1"/>
</dbReference>
<sequence>MSSSSTASNNPPIPRVRRATLEDIEGWINAQLTGFELDYQFRWRYPKRHEFPEDTRNATGAMIEGCLKVDNLTCLVAELPETYEKGNETEIEEKPVIAGVAIWEVKMIEELESEETPSSGRRDMDPARQAVFIDTLVTAEKKHFGREYGPIHLYLADLSVDPKYHRRRVGSALMQYGMDKAKEPHIPITLTCGDRARLFYLACGFRNVGFVECGVEGEDERVGTWLMYWAPEGWVKSGC</sequence>
<accession>A0A6G1GMY9</accession>
<name>A0A6G1GMY9_9PEZI</name>
<dbReference type="EMBL" id="ML977185">
    <property type="protein sequence ID" value="KAF1982323.1"/>
    <property type="molecule type" value="Genomic_DNA"/>
</dbReference>
<dbReference type="Proteomes" id="UP000800041">
    <property type="component" value="Unassembled WGS sequence"/>
</dbReference>
<keyword evidence="3" id="KW-1185">Reference proteome</keyword>
<dbReference type="InterPro" id="IPR000182">
    <property type="entry name" value="GNAT_dom"/>
</dbReference>
<dbReference type="OrthoDB" id="4738875at2759"/>